<dbReference type="SUPFAM" id="SSF47923">
    <property type="entry name" value="Ypt/Rab-GAP domain of gyp1p"/>
    <property type="match status" value="1"/>
</dbReference>
<dbReference type="InterPro" id="IPR000195">
    <property type="entry name" value="Rab-GAP-TBC_dom"/>
</dbReference>
<accession>D3BR36</accession>
<keyword evidence="4" id="KW-1185">Reference proteome</keyword>
<reference evidence="3 4" key="1">
    <citation type="journal article" date="2011" name="Genome Res.">
        <title>Phylogeny-wide analysis of social amoeba genomes highlights ancient origins for complex intercellular communication.</title>
        <authorList>
            <person name="Heidel A.J."/>
            <person name="Lawal H.M."/>
            <person name="Felder M."/>
            <person name="Schilde C."/>
            <person name="Helps N.R."/>
            <person name="Tunggal B."/>
            <person name="Rivero F."/>
            <person name="John U."/>
            <person name="Schleicher M."/>
            <person name="Eichinger L."/>
            <person name="Platzer M."/>
            <person name="Noegel A.A."/>
            <person name="Schaap P."/>
            <person name="Gloeckner G."/>
        </authorList>
    </citation>
    <scope>NUCLEOTIDE SEQUENCE [LARGE SCALE GENOMIC DNA]</scope>
    <source>
        <strain evidence="4">ATCC 26659 / Pp 5 / PN500</strain>
    </source>
</reference>
<dbReference type="Proteomes" id="UP000001396">
    <property type="component" value="Unassembled WGS sequence"/>
</dbReference>
<evidence type="ECO:0000313" key="3">
    <source>
        <dbReference type="EMBL" id="EFA75868.1"/>
    </source>
</evidence>
<dbReference type="AlphaFoldDB" id="D3BR36"/>
<evidence type="ECO:0000259" key="2">
    <source>
        <dbReference type="Pfam" id="PF00566"/>
    </source>
</evidence>
<name>D3BR36_HETP5</name>
<dbReference type="InParanoid" id="D3BR36"/>
<dbReference type="STRING" id="670386.D3BR36"/>
<dbReference type="GeneID" id="31365909"/>
<dbReference type="RefSeq" id="XP_020428002.1">
    <property type="nucleotide sequence ID" value="XM_020581215.1"/>
</dbReference>
<sequence length="249" mass="28640">MQELDKLMGNPEHKDIFQNQLQISDEEIESDVATDVARTYPSSDYKKKLKSKQLKNCKQSLYNVLKAYANYNNEDYFFWGSNSNGMAIEVLFRLSIALLKLLEQYLLCDGLSQFFDTIRNKTPTIDPLELVYQAKDVVLTDETTKFLRDKVTALSVQEDGLVLNTISPDTAAAKNNNISNGIKQQQQQYLKQQQRQQRQQHDNNNNDDEDSEDIENLLVISDDEDSIDSLEDNELYSEDFDRGGKCIIN</sequence>
<protein>
    <submittedName>
        <fullName evidence="3">RabGAP/TBC domain-containing protein</fullName>
    </submittedName>
</protein>
<feature type="domain" description="Rab-GAP TBC" evidence="2">
    <location>
        <begin position="16"/>
        <end position="74"/>
    </location>
</feature>
<proteinExistence type="predicted"/>
<gene>
    <name evidence="3" type="ORF">PPL_10440</name>
</gene>
<dbReference type="EMBL" id="ADBJ01000050">
    <property type="protein sequence ID" value="EFA75868.1"/>
    <property type="molecule type" value="Genomic_DNA"/>
</dbReference>
<dbReference type="Pfam" id="PF00566">
    <property type="entry name" value="RabGAP-TBC"/>
    <property type="match status" value="1"/>
</dbReference>
<evidence type="ECO:0000256" key="1">
    <source>
        <dbReference type="SAM" id="MobiDB-lite"/>
    </source>
</evidence>
<evidence type="ECO:0000313" key="4">
    <source>
        <dbReference type="Proteomes" id="UP000001396"/>
    </source>
</evidence>
<feature type="region of interest" description="Disordered" evidence="1">
    <location>
        <begin position="189"/>
        <end position="212"/>
    </location>
</feature>
<organism evidence="3 4">
    <name type="scientific">Heterostelium pallidum (strain ATCC 26659 / Pp 5 / PN500)</name>
    <name type="common">Cellular slime mold</name>
    <name type="synonym">Polysphondylium pallidum</name>
    <dbReference type="NCBI Taxonomy" id="670386"/>
    <lineage>
        <taxon>Eukaryota</taxon>
        <taxon>Amoebozoa</taxon>
        <taxon>Evosea</taxon>
        <taxon>Eumycetozoa</taxon>
        <taxon>Dictyostelia</taxon>
        <taxon>Acytosteliales</taxon>
        <taxon>Acytosteliaceae</taxon>
        <taxon>Heterostelium</taxon>
    </lineage>
</organism>
<comment type="caution">
    <text evidence="3">The sequence shown here is derived from an EMBL/GenBank/DDBJ whole genome shotgun (WGS) entry which is preliminary data.</text>
</comment>
<dbReference type="InterPro" id="IPR035969">
    <property type="entry name" value="Rab-GAP_TBC_sf"/>
</dbReference>
<dbReference type="Gene3D" id="1.10.8.270">
    <property type="entry name" value="putative rabgap domain of human tbc1 domain family member 14 like domains"/>
    <property type="match status" value="1"/>
</dbReference>
<dbReference type="OMA" id="IWAIMEN"/>